<proteinExistence type="inferred from homology"/>
<dbReference type="InterPro" id="IPR013780">
    <property type="entry name" value="Glyco_hydro_b"/>
</dbReference>
<feature type="domain" description="Glycoside hydrolase family 5" evidence="4">
    <location>
        <begin position="87"/>
        <end position="146"/>
    </location>
</feature>
<reference evidence="6 7" key="1">
    <citation type="journal article" date="2012" name="Science">
        <title>The Paleozoic origin of enzymatic lignin decomposition reconstructed from 31 fungal genomes.</title>
        <authorList>
            <person name="Floudas D."/>
            <person name="Binder M."/>
            <person name="Riley R."/>
            <person name="Barry K."/>
            <person name="Blanchette R.A."/>
            <person name="Henrissat B."/>
            <person name="Martinez A.T."/>
            <person name="Otillar R."/>
            <person name="Spatafora J.W."/>
            <person name="Yadav J.S."/>
            <person name="Aerts A."/>
            <person name="Benoit I."/>
            <person name="Boyd A."/>
            <person name="Carlson A."/>
            <person name="Copeland A."/>
            <person name="Coutinho P.M."/>
            <person name="de Vries R.P."/>
            <person name="Ferreira P."/>
            <person name="Findley K."/>
            <person name="Foster B."/>
            <person name="Gaskell J."/>
            <person name="Glotzer D."/>
            <person name="Gorecki P."/>
            <person name="Heitman J."/>
            <person name="Hesse C."/>
            <person name="Hori C."/>
            <person name="Igarashi K."/>
            <person name="Jurgens J.A."/>
            <person name="Kallen N."/>
            <person name="Kersten P."/>
            <person name="Kohler A."/>
            <person name="Kuees U."/>
            <person name="Kumar T.K.A."/>
            <person name="Kuo A."/>
            <person name="LaButti K."/>
            <person name="Larrondo L.F."/>
            <person name="Lindquist E."/>
            <person name="Ling A."/>
            <person name="Lombard V."/>
            <person name="Lucas S."/>
            <person name="Lundell T."/>
            <person name="Martin R."/>
            <person name="McLaughlin D.J."/>
            <person name="Morgenstern I."/>
            <person name="Morin E."/>
            <person name="Murat C."/>
            <person name="Nagy L.G."/>
            <person name="Nolan M."/>
            <person name="Ohm R.A."/>
            <person name="Patyshakuliyeva A."/>
            <person name="Rokas A."/>
            <person name="Ruiz-Duenas F.J."/>
            <person name="Sabat G."/>
            <person name="Salamov A."/>
            <person name="Samejima M."/>
            <person name="Schmutz J."/>
            <person name="Slot J.C."/>
            <person name="St John F."/>
            <person name="Stenlid J."/>
            <person name="Sun H."/>
            <person name="Sun S."/>
            <person name="Syed K."/>
            <person name="Tsang A."/>
            <person name="Wiebenga A."/>
            <person name="Young D."/>
            <person name="Pisabarro A."/>
            <person name="Eastwood D.C."/>
            <person name="Martin F."/>
            <person name="Cullen D."/>
            <person name="Grigoriev I.V."/>
            <person name="Hibbett D.S."/>
        </authorList>
    </citation>
    <scope>NUCLEOTIDE SEQUENCE</scope>
    <source>
        <strain evidence="7">FP-58527</strain>
    </source>
</reference>
<dbReference type="Gene3D" id="2.60.40.1180">
    <property type="entry name" value="Golgi alpha-mannosidase II"/>
    <property type="match status" value="1"/>
</dbReference>
<keyword evidence="3" id="KW-0326">Glycosidase</keyword>
<protein>
    <recommendedName>
        <fullName evidence="8">Glycoside hydrolase family 5 domain-containing protein</fullName>
    </recommendedName>
</protein>
<dbReference type="HOGENOM" id="CLU_009024_0_0_1"/>
<dbReference type="GO" id="GO:1904462">
    <property type="term" value="P:ergosteryl 3-beta-D-glucoside catabolic process"/>
    <property type="evidence" value="ECO:0007669"/>
    <property type="project" value="TreeGrafter"/>
</dbReference>
<organism evidence="6 7">
    <name type="scientific">Fomitopsis schrenkii</name>
    <name type="common">Brown rot fungus</name>
    <dbReference type="NCBI Taxonomy" id="2126942"/>
    <lineage>
        <taxon>Eukaryota</taxon>
        <taxon>Fungi</taxon>
        <taxon>Dikarya</taxon>
        <taxon>Basidiomycota</taxon>
        <taxon>Agaricomycotina</taxon>
        <taxon>Agaricomycetes</taxon>
        <taxon>Polyporales</taxon>
        <taxon>Fomitopsis</taxon>
    </lineage>
</organism>
<dbReference type="GO" id="GO:0050295">
    <property type="term" value="F:steryl-beta-glucosidase activity"/>
    <property type="evidence" value="ECO:0007669"/>
    <property type="project" value="TreeGrafter"/>
</dbReference>
<dbReference type="InterPro" id="IPR001547">
    <property type="entry name" value="Glyco_hydro_5"/>
</dbReference>
<dbReference type="OrthoDB" id="9971853at2759"/>
<dbReference type="GO" id="GO:0000272">
    <property type="term" value="P:polysaccharide catabolic process"/>
    <property type="evidence" value="ECO:0007669"/>
    <property type="project" value="InterPro"/>
</dbReference>
<dbReference type="Pfam" id="PF18564">
    <property type="entry name" value="Glyco_hydro_5_C"/>
    <property type="match status" value="1"/>
</dbReference>
<evidence type="ECO:0000313" key="6">
    <source>
        <dbReference type="EMBL" id="EPS98366.1"/>
    </source>
</evidence>
<keyword evidence="7" id="KW-1185">Reference proteome</keyword>
<gene>
    <name evidence="6" type="ORF">FOMPIDRAFT_68117</name>
</gene>
<evidence type="ECO:0008006" key="8">
    <source>
        <dbReference type="Google" id="ProtNLM"/>
    </source>
</evidence>
<dbReference type="PANTHER" id="PTHR31308:SF6">
    <property type="entry name" value="GLYCOSIDE HYDROLASE FAMILY 5 C-TERMINAL DOMAIN-CONTAINING PROTEIN"/>
    <property type="match status" value="1"/>
</dbReference>
<dbReference type="STRING" id="743788.S8DZG1"/>
<dbReference type="AlphaFoldDB" id="S8DZG1"/>
<dbReference type="InterPro" id="IPR041036">
    <property type="entry name" value="GH5_C"/>
</dbReference>
<name>S8DZG1_FOMSC</name>
<dbReference type="InterPro" id="IPR017853">
    <property type="entry name" value="GH"/>
</dbReference>
<accession>S8DZG1</accession>
<dbReference type="Pfam" id="PF00150">
    <property type="entry name" value="Cellulase"/>
    <property type="match status" value="1"/>
</dbReference>
<dbReference type="PROSITE" id="PS00659">
    <property type="entry name" value="GLYCOSYL_HYDROL_F5"/>
    <property type="match status" value="1"/>
</dbReference>
<evidence type="ECO:0000313" key="7">
    <source>
        <dbReference type="Proteomes" id="UP000015241"/>
    </source>
</evidence>
<evidence type="ECO:0000259" key="5">
    <source>
        <dbReference type="Pfam" id="PF18564"/>
    </source>
</evidence>
<dbReference type="InterPro" id="IPR018087">
    <property type="entry name" value="Glyco_hydro_5_CS"/>
</dbReference>
<evidence type="ECO:0000259" key="4">
    <source>
        <dbReference type="Pfam" id="PF00150"/>
    </source>
</evidence>
<comment type="similarity">
    <text evidence="1">Belongs to the glycosyl hydrolase 5 (cellulase A) family.</text>
</comment>
<dbReference type="eggNOG" id="ENOG502QPU8">
    <property type="taxonomic scope" value="Eukaryota"/>
</dbReference>
<evidence type="ECO:0000256" key="3">
    <source>
        <dbReference type="ARBA" id="ARBA00023295"/>
    </source>
</evidence>
<dbReference type="Gene3D" id="3.20.20.80">
    <property type="entry name" value="Glycosidases"/>
    <property type="match status" value="2"/>
</dbReference>
<keyword evidence="2" id="KW-0378">Hydrolase</keyword>
<dbReference type="SUPFAM" id="SSF51445">
    <property type="entry name" value="(Trans)glycosidases"/>
    <property type="match status" value="1"/>
</dbReference>
<dbReference type="PANTHER" id="PTHR31308">
    <property type="match status" value="1"/>
</dbReference>
<dbReference type="EMBL" id="KE504166">
    <property type="protein sequence ID" value="EPS98366.1"/>
    <property type="molecule type" value="Genomic_DNA"/>
</dbReference>
<dbReference type="InParanoid" id="S8DZG1"/>
<dbReference type="InterPro" id="IPR052066">
    <property type="entry name" value="Glycosphingolipid_Hydrolases"/>
</dbReference>
<sequence>MPRVPSVSPATGNPTPPHFIHTLDSHFVDNAGRSILLRGVNLSGADKAPVDRPSYILDGFWESGERGDYDFLGRPFNLEDGSADVHLARLRGWGFNMLRYVVTWEALEHAGPGKYDTEYMDYTVRVLRKCKEYGFKVYMDPHQDIWSRFSGGSGAPFWTLPACGLDPRHFTATQSAIVHAEYPQPAAPKPVELPAMIWSTNYGRLASQTLFTLFFAGRKYAPRCVIDGENIQDYLQSHYIAAFGALADRIRDAGDLLDECVIGWDSMNEPYEGFCGYGDLNTVPQKQTSILKKGTYPTPAQSLRLGMGQAQTVEKWKFGGMGPSRDGAETVDPHGDKVWANPESEPNGVHPNWGWKRDPQWQLGTCIWALHGVWDVDSGDVLLPRYFSTHEGDHTAHFIKTHWLEHWQAFAARMRRSHPESILFVAPPVFAQPPSISDDQLKGRCCYSAHYYDGLTLVSRHWNWFNADALGLLRGKYSSTLPAVRIGESAIRKCIQEQLGMLKDDAPILGSYPTIIGEIGIPYDMDGKRAYGYTDDGKYKGDYSSQQKALDASLNAADGPNALNYTIWNYCPDNSHMWGDGWNMEDLSLWSPEDLRPRDGPKMELSDASSALLLKKGMSVVTKSAAASSLSLATVAAGSVDETVRGDEVVSFSRWENAFDFLTDGARAVKAFCRPYPVAVVGRPKDIQFDIAKAEFKLTVVVNPDDAPDVERLGDDWETVATEIYVPVVHYASDKLVARCDTPSTPIDDDTISKEPSPFASRDVSTVDLLNAGSSTSAGDRLTSPAAISLALDVEVSAGRWEVEGQTLRWWYSAPGEGQPEREHTITIRRSGGAIKTIEEAQSSRSFWDDCCSSLKDCCVLM</sequence>
<feature type="domain" description="Glycoside hydrolase family 5 C-terminal" evidence="5">
    <location>
        <begin position="674"/>
        <end position="735"/>
    </location>
</feature>
<evidence type="ECO:0000256" key="1">
    <source>
        <dbReference type="ARBA" id="ARBA00005641"/>
    </source>
</evidence>
<evidence type="ECO:0000256" key="2">
    <source>
        <dbReference type="ARBA" id="ARBA00022801"/>
    </source>
</evidence>
<dbReference type="Proteomes" id="UP000015241">
    <property type="component" value="Unassembled WGS sequence"/>
</dbReference>